<organism evidence="3 4">
    <name type="scientific">Vibrio viridaestus</name>
    <dbReference type="NCBI Taxonomy" id="2487322"/>
    <lineage>
        <taxon>Bacteria</taxon>
        <taxon>Pseudomonadati</taxon>
        <taxon>Pseudomonadota</taxon>
        <taxon>Gammaproteobacteria</taxon>
        <taxon>Vibrionales</taxon>
        <taxon>Vibrionaceae</taxon>
        <taxon>Vibrio</taxon>
    </lineage>
</organism>
<dbReference type="Pfam" id="PF00534">
    <property type="entry name" value="Glycos_transf_1"/>
    <property type="match status" value="1"/>
</dbReference>
<reference evidence="3 4" key="1">
    <citation type="submission" date="2018-11" db="EMBL/GenBank/DDBJ databases">
        <title>Vibrio LJC006 sp. nov., isolated from seawater during the bloom of the enteromorpha.</title>
        <authorList>
            <person name="Liang J."/>
        </authorList>
    </citation>
    <scope>NUCLEOTIDE SEQUENCE [LARGE SCALE GENOMIC DNA]</scope>
    <source>
        <strain evidence="3 4">LJC006</strain>
    </source>
</reference>
<accession>A0A3N9TCZ8</accession>
<evidence type="ECO:0000259" key="2">
    <source>
        <dbReference type="Pfam" id="PF13439"/>
    </source>
</evidence>
<evidence type="ECO:0000313" key="4">
    <source>
        <dbReference type="Proteomes" id="UP000281112"/>
    </source>
</evidence>
<dbReference type="InterPro" id="IPR028098">
    <property type="entry name" value="Glyco_trans_4-like_N"/>
</dbReference>
<dbReference type="GO" id="GO:1901135">
    <property type="term" value="P:carbohydrate derivative metabolic process"/>
    <property type="evidence" value="ECO:0007669"/>
    <property type="project" value="UniProtKB-ARBA"/>
</dbReference>
<feature type="domain" description="Glycosyl transferase family 1" evidence="1">
    <location>
        <begin position="162"/>
        <end position="331"/>
    </location>
</feature>
<dbReference type="SUPFAM" id="SSF53756">
    <property type="entry name" value="UDP-Glycosyltransferase/glycogen phosphorylase"/>
    <property type="match status" value="1"/>
</dbReference>
<dbReference type="AlphaFoldDB" id="A0A3N9TCZ8"/>
<evidence type="ECO:0000259" key="1">
    <source>
        <dbReference type="Pfam" id="PF00534"/>
    </source>
</evidence>
<dbReference type="InterPro" id="IPR001296">
    <property type="entry name" value="Glyco_trans_1"/>
</dbReference>
<dbReference type="GO" id="GO:0016757">
    <property type="term" value="F:glycosyltransferase activity"/>
    <property type="evidence" value="ECO:0007669"/>
    <property type="project" value="InterPro"/>
</dbReference>
<dbReference type="EMBL" id="RJVQ01000010">
    <property type="protein sequence ID" value="RQW61724.1"/>
    <property type="molecule type" value="Genomic_DNA"/>
</dbReference>
<comment type="caution">
    <text evidence="3">The sequence shown here is derived from an EMBL/GenBank/DDBJ whole genome shotgun (WGS) entry which is preliminary data.</text>
</comment>
<dbReference type="CDD" id="cd03801">
    <property type="entry name" value="GT4_PimA-like"/>
    <property type="match status" value="1"/>
</dbReference>
<dbReference type="Pfam" id="PF13439">
    <property type="entry name" value="Glyco_transf_4"/>
    <property type="match status" value="1"/>
</dbReference>
<name>A0A3N9TCZ8_9VIBR</name>
<sequence>MYPIRTGKWLQEQNCSVLGLAIEGTPTHTGMCDAGFETFNTKSKGRLISRQLPALIKWIKKKRVNIIHCHKSGDLLIAALLKSFVPTVRVIFTEHMGVKRPKKDIYHRWVYHHIEQVLSISNETYKRNIEALPVPKEKVERLWLGTPIPDLIQSKQYLSDIKTIYNVPLDKRVIGIVGRISPGKGHLELIKAFQVVHDRIPNTRLLIVGGLNEEQGADLDYLDSVQKEIAQRSLQQHVIFTGFSNDVHALYSIMDVVCLPYANEAFGLTAIEAMSAGRPIAASNTGALPEIIDTSGLHFDPTVPSDIASKLISILQDTELATQLGSSARKRAEEEFSVTTHITKLLKYYANSTKN</sequence>
<proteinExistence type="predicted"/>
<dbReference type="Proteomes" id="UP000281112">
    <property type="component" value="Unassembled WGS sequence"/>
</dbReference>
<protein>
    <submittedName>
        <fullName evidence="3">Glycosyltransferase family 1 protein</fullName>
    </submittedName>
</protein>
<dbReference type="PANTHER" id="PTHR12526">
    <property type="entry name" value="GLYCOSYLTRANSFERASE"/>
    <property type="match status" value="1"/>
</dbReference>
<keyword evidence="4" id="KW-1185">Reference proteome</keyword>
<keyword evidence="3" id="KW-0808">Transferase</keyword>
<gene>
    <name evidence="3" type="ORF">EES38_17845</name>
</gene>
<evidence type="ECO:0000313" key="3">
    <source>
        <dbReference type="EMBL" id="RQW61724.1"/>
    </source>
</evidence>
<dbReference type="Gene3D" id="3.40.50.2000">
    <property type="entry name" value="Glycogen Phosphorylase B"/>
    <property type="match status" value="2"/>
</dbReference>
<feature type="domain" description="Glycosyltransferase subfamily 4-like N-terminal" evidence="2">
    <location>
        <begin position="42"/>
        <end position="141"/>
    </location>
</feature>
<dbReference type="PANTHER" id="PTHR12526:SF630">
    <property type="entry name" value="GLYCOSYLTRANSFERASE"/>
    <property type="match status" value="1"/>
</dbReference>